<name>A0A397SB57_9GLOM</name>
<dbReference type="EMBL" id="QKYT01000723">
    <property type="protein sequence ID" value="RIA81956.1"/>
    <property type="molecule type" value="Genomic_DNA"/>
</dbReference>
<gene>
    <name evidence="1" type="ORF">C1645_836132</name>
</gene>
<protein>
    <submittedName>
        <fullName evidence="1">Uncharacterized protein</fullName>
    </submittedName>
</protein>
<comment type="caution">
    <text evidence="1">The sequence shown here is derived from an EMBL/GenBank/DDBJ whole genome shotgun (WGS) entry which is preliminary data.</text>
</comment>
<evidence type="ECO:0000313" key="2">
    <source>
        <dbReference type="Proteomes" id="UP000265703"/>
    </source>
</evidence>
<evidence type="ECO:0000313" key="1">
    <source>
        <dbReference type="EMBL" id="RIA81956.1"/>
    </source>
</evidence>
<accession>A0A397SB57</accession>
<keyword evidence="2" id="KW-1185">Reference proteome</keyword>
<dbReference type="AlphaFoldDB" id="A0A397SB57"/>
<dbReference type="Proteomes" id="UP000265703">
    <property type="component" value="Unassembled WGS sequence"/>
</dbReference>
<sequence>MLWIGIVPPAIGDNSGIKRTISKLKLLIDKCLKILKIKSYLELGKEAQGDQSIMERGEREVQRAACKEARRICKIFCKEEWELKPAKRLAPACLSSSGYNYINDAFSSEKIFTELASLILQIKTKEKLIIYLNLFSQVHILNTELITDSNLVLENITKFASIKFGYITGSTLSSNEVTVSDINDIHEKICYIYENNAIAIQIQFIVPKIPVRISPMAIAILSTKGNESAEQIFKAISNCTLRV</sequence>
<organism evidence="1 2">
    <name type="scientific">Glomus cerebriforme</name>
    <dbReference type="NCBI Taxonomy" id="658196"/>
    <lineage>
        <taxon>Eukaryota</taxon>
        <taxon>Fungi</taxon>
        <taxon>Fungi incertae sedis</taxon>
        <taxon>Mucoromycota</taxon>
        <taxon>Glomeromycotina</taxon>
        <taxon>Glomeromycetes</taxon>
        <taxon>Glomerales</taxon>
        <taxon>Glomeraceae</taxon>
        <taxon>Glomus</taxon>
    </lineage>
</organism>
<proteinExistence type="predicted"/>
<reference evidence="1 2" key="1">
    <citation type="submission" date="2018-06" db="EMBL/GenBank/DDBJ databases">
        <title>Comparative genomics reveals the genomic features of Rhizophagus irregularis, R. cerebriforme, R. diaphanum and Gigaspora rosea, and their symbiotic lifestyle signature.</title>
        <authorList>
            <person name="Morin E."/>
            <person name="San Clemente H."/>
            <person name="Chen E.C.H."/>
            <person name="De La Providencia I."/>
            <person name="Hainaut M."/>
            <person name="Kuo A."/>
            <person name="Kohler A."/>
            <person name="Murat C."/>
            <person name="Tang N."/>
            <person name="Roy S."/>
            <person name="Loubradou J."/>
            <person name="Henrissat B."/>
            <person name="Grigoriev I.V."/>
            <person name="Corradi N."/>
            <person name="Roux C."/>
            <person name="Martin F.M."/>
        </authorList>
    </citation>
    <scope>NUCLEOTIDE SEQUENCE [LARGE SCALE GENOMIC DNA]</scope>
    <source>
        <strain evidence="1 2">DAOM 227022</strain>
    </source>
</reference>